<dbReference type="InterPro" id="IPR001867">
    <property type="entry name" value="OmpR/PhoB-type_DNA-bd"/>
</dbReference>
<dbReference type="Gene3D" id="3.40.50.300">
    <property type="entry name" value="P-loop containing nucleotide triphosphate hydrolases"/>
    <property type="match status" value="1"/>
</dbReference>
<dbReference type="Gene3D" id="1.10.10.10">
    <property type="entry name" value="Winged helix-like DNA-binding domain superfamily/Winged helix DNA-binding domain"/>
    <property type="match status" value="1"/>
</dbReference>
<dbReference type="Gene3D" id="1.25.40.10">
    <property type="entry name" value="Tetratricopeptide repeat domain"/>
    <property type="match status" value="2"/>
</dbReference>
<dbReference type="GO" id="GO:0000160">
    <property type="term" value="P:phosphorelay signal transduction system"/>
    <property type="evidence" value="ECO:0007669"/>
    <property type="project" value="InterPro"/>
</dbReference>
<reference evidence="7 8" key="1">
    <citation type="submission" date="2019-07" db="EMBL/GenBank/DDBJ databases">
        <title>Lentzea xizangensis sp. nov., isolated from Qinghai-Tibetan Plateau Soils.</title>
        <authorList>
            <person name="Huang J."/>
        </authorList>
    </citation>
    <scope>NUCLEOTIDE SEQUENCE [LARGE SCALE GENOMIC DNA]</scope>
    <source>
        <strain evidence="7 8">FXJ1.1311</strain>
    </source>
</reference>
<dbReference type="AlphaFoldDB" id="A0A563EXR5"/>
<dbReference type="PROSITE" id="PS51755">
    <property type="entry name" value="OMPR_PHOB"/>
    <property type="match status" value="1"/>
</dbReference>
<gene>
    <name evidence="7" type="ORF">FKR81_09350</name>
</gene>
<evidence type="ECO:0000313" key="7">
    <source>
        <dbReference type="EMBL" id="TWP52520.1"/>
    </source>
</evidence>
<dbReference type="InterPro" id="IPR011990">
    <property type="entry name" value="TPR-like_helical_dom_sf"/>
</dbReference>
<dbReference type="InterPro" id="IPR051677">
    <property type="entry name" value="AfsR-DnrI-RedD_regulator"/>
</dbReference>
<dbReference type="RefSeq" id="WP_146350576.1">
    <property type="nucleotide sequence ID" value="NZ_VOBR01000005.1"/>
</dbReference>
<dbReference type="Pfam" id="PF03704">
    <property type="entry name" value="BTAD"/>
    <property type="match status" value="1"/>
</dbReference>
<accession>A0A563EXR5</accession>
<feature type="domain" description="OmpR/PhoB-type" evidence="6">
    <location>
        <begin position="1"/>
        <end position="90"/>
    </location>
</feature>
<feature type="DNA-binding region" description="OmpR/PhoB-type" evidence="5">
    <location>
        <begin position="1"/>
        <end position="90"/>
    </location>
</feature>
<dbReference type="PANTHER" id="PTHR35807">
    <property type="entry name" value="TRANSCRIPTIONAL REGULATOR REDD-RELATED"/>
    <property type="match status" value="1"/>
</dbReference>
<dbReference type="Proteomes" id="UP000316639">
    <property type="component" value="Unassembled WGS sequence"/>
</dbReference>
<evidence type="ECO:0000313" key="8">
    <source>
        <dbReference type="Proteomes" id="UP000316639"/>
    </source>
</evidence>
<dbReference type="InterPro" id="IPR019734">
    <property type="entry name" value="TPR_rpt"/>
</dbReference>
<comment type="similarity">
    <text evidence="1">Belongs to the AfsR/DnrI/RedD regulatory family.</text>
</comment>
<dbReference type="PANTHER" id="PTHR35807:SF1">
    <property type="entry name" value="TRANSCRIPTIONAL REGULATOR REDD"/>
    <property type="match status" value="1"/>
</dbReference>
<keyword evidence="8" id="KW-1185">Reference proteome</keyword>
<dbReference type="CDD" id="cd15831">
    <property type="entry name" value="BTAD"/>
    <property type="match status" value="1"/>
</dbReference>
<dbReference type="SUPFAM" id="SSF52540">
    <property type="entry name" value="P-loop containing nucleoside triphosphate hydrolases"/>
    <property type="match status" value="1"/>
</dbReference>
<dbReference type="EMBL" id="VOBR01000005">
    <property type="protein sequence ID" value="TWP52520.1"/>
    <property type="molecule type" value="Genomic_DNA"/>
</dbReference>
<dbReference type="GO" id="GO:0006355">
    <property type="term" value="P:regulation of DNA-templated transcription"/>
    <property type="evidence" value="ECO:0007669"/>
    <property type="project" value="InterPro"/>
</dbReference>
<evidence type="ECO:0000256" key="3">
    <source>
        <dbReference type="ARBA" id="ARBA00023125"/>
    </source>
</evidence>
<protein>
    <submittedName>
        <fullName evidence="7">Tetratricopeptide repeat protein</fullName>
    </submittedName>
</protein>
<dbReference type="InterPro" id="IPR005158">
    <property type="entry name" value="BTAD"/>
</dbReference>
<evidence type="ECO:0000256" key="5">
    <source>
        <dbReference type="PROSITE-ProRule" id="PRU01091"/>
    </source>
</evidence>
<evidence type="ECO:0000256" key="4">
    <source>
        <dbReference type="ARBA" id="ARBA00023163"/>
    </source>
</evidence>
<keyword evidence="2" id="KW-0805">Transcription regulation</keyword>
<name>A0A563EXR5_9PSEU</name>
<proteinExistence type="inferred from homology"/>
<dbReference type="SUPFAM" id="SSF48452">
    <property type="entry name" value="TPR-like"/>
    <property type="match status" value="3"/>
</dbReference>
<dbReference type="Pfam" id="PF13424">
    <property type="entry name" value="TPR_12"/>
    <property type="match status" value="1"/>
</dbReference>
<dbReference type="InterPro" id="IPR016032">
    <property type="entry name" value="Sig_transdc_resp-reg_C-effctor"/>
</dbReference>
<sequence length="912" mass="99455">MRVNLLGPVELVSGVGPVPLGAAKRRTVLAALALELNRVVSGDRLMSLVWDGAPPPRAKAALQGHIAQLRKVLGPNLELVTRAPGYLLTGDRSAVDVFAFEDVVAAATREERDEEAVEELTAALKLWRGPFLADVRSAQLADPVSARLDELRLTAVQDMAGRLLRLERAGEAVAGLRQAVDEHPLREPLVARLMLALHRTGRQADAIELFHHTRTRLADELGVDPGPELRAANQSVLTDRPSSPKPLVRNHIAPAQLPREHRGFVGRHDEIANLDEHLTDHDSAIGLLIGPPGVGKTALALRWAHRVAGGFPDGQLFVDLRGFDEADPVDVKSALVGFLRGLGLEDVQIADDVDDLAAQFRSLVATRRVLVVLDNARSVEQVRPLLPGSANCLVLVTSRHGLDDLVVTEGATVVPVHTLCARTAEELLAGGLGRHRVEAEPEAIAELIELCDRLPLALRIAGARLASRPKWTVQSLVDELRDEQGRLEALSLPEAGRGVQAALAVSYRELPEGAARMFRRLGLHPGTDLDCYAAAALLDINAATARTHLRTIAWASLLHESTPDRYSRHDLVRLFTRRLVAHEQDATNTDRLFDYYLHVADTARQHLSENVRPFGRVAHPPVSFPVLSSRESAMDWLAREEANLRLLLDIGDHERVWRLALCLDAFHFQRGNRTERLTVCGIGVRAAQAAGDKHAQANFLLRMGGTLADLGRLDEAVRTCTSAVDFAAGDPQVRCAALANLGYCLLAAGDLDGAGQRMREALEITHETGDVRTRAGVLNNLANIRLAQQNTEEALRYVREALELFRTVPLTKSHVATLHTEGSALRTLGRLNEALQSYLDSLALAEELSDQYQTALCHRAIGDVLEQLGGASVAAAHWRSAMLLYRELGHSAAEELERVVNEQAAQDDHPMP</sequence>
<dbReference type="SUPFAM" id="SSF46894">
    <property type="entry name" value="C-terminal effector domain of the bipartite response regulators"/>
    <property type="match status" value="1"/>
</dbReference>
<dbReference type="SMART" id="SM00028">
    <property type="entry name" value="TPR"/>
    <property type="match status" value="4"/>
</dbReference>
<dbReference type="PRINTS" id="PR00364">
    <property type="entry name" value="DISEASERSIST"/>
</dbReference>
<dbReference type="GO" id="GO:0003677">
    <property type="term" value="F:DNA binding"/>
    <property type="evidence" value="ECO:0007669"/>
    <property type="project" value="UniProtKB-UniRule"/>
</dbReference>
<dbReference type="Pfam" id="PF00486">
    <property type="entry name" value="Trans_reg_C"/>
    <property type="match status" value="1"/>
</dbReference>
<organism evidence="7 8">
    <name type="scientific">Lentzea tibetensis</name>
    <dbReference type="NCBI Taxonomy" id="2591470"/>
    <lineage>
        <taxon>Bacteria</taxon>
        <taxon>Bacillati</taxon>
        <taxon>Actinomycetota</taxon>
        <taxon>Actinomycetes</taxon>
        <taxon>Pseudonocardiales</taxon>
        <taxon>Pseudonocardiaceae</taxon>
        <taxon>Lentzea</taxon>
    </lineage>
</organism>
<dbReference type="InterPro" id="IPR036388">
    <property type="entry name" value="WH-like_DNA-bd_sf"/>
</dbReference>
<evidence type="ECO:0000256" key="2">
    <source>
        <dbReference type="ARBA" id="ARBA00023015"/>
    </source>
</evidence>
<dbReference type="InterPro" id="IPR027417">
    <property type="entry name" value="P-loop_NTPase"/>
</dbReference>
<keyword evidence="4" id="KW-0804">Transcription</keyword>
<dbReference type="SMART" id="SM00862">
    <property type="entry name" value="Trans_reg_C"/>
    <property type="match status" value="1"/>
</dbReference>
<keyword evidence="3 5" id="KW-0238">DNA-binding</keyword>
<dbReference type="SMART" id="SM01043">
    <property type="entry name" value="BTAD"/>
    <property type="match status" value="1"/>
</dbReference>
<evidence type="ECO:0000259" key="6">
    <source>
        <dbReference type="PROSITE" id="PS51755"/>
    </source>
</evidence>
<evidence type="ECO:0000256" key="1">
    <source>
        <dbReference type="ARBA" id="ARBA00005820"/>
    </source>
</evidence>
<dbReference type="GO" id="GO:0043531">
    <property type="term" value="F:ADP binding"/>
    <property type="evidence" value="ECO:0007669"/>
    <property type="project" value="InterPro"/>
</dbReference>
<comment type="caution">
    <text evidence="7">The sequence shown here is derived from an EMBL/GenBank/DDBJ whole genome shotgun (WGS) entry which is preliminary data.</text>
</comment>
<dbReference type="OrthoDB" id="7628974at2"/>